<dbReference type="PANTHER" id="PTHR43173">
    <property type="entry name" value="ABC1 FAMILY PROTEIN"/>
    <property type="match status" value="1"/>
</dbReference>
<evidence type="ECO:0000313" key="2">
    <source>
        <dbReference type="Proteomes" id="UP000242715"/>
    </source>
</evidence>
<dbReference type="AlphaFoldDB" id="A0A2Z6NNI0"/>
<proteinExistence type="predicted"/>
<sequence>MEVFLGSIAIEDYDSMASSLIQMGATSNNVNASAFARDLEKVFSSIKASELDTEIVVAARSGTARNPAAIAANVVVDDRQMNALFLDVVRVSESYGLKFPREFALLLKQLLYFDRYTRLLAPNLNMLQDQRISIASNKRSNYRGN</sequence>
<organism evidence="1 2">
    <name type="scientific">Trifolium subterraneum</name>
    <name type="common">Subterranean clover</name>
    <dbReference type="NCBI Taxonomy" id="3900"/>
    <lineage>
        <taxon>Eukaryota</taxon>
        <taxon>Viridiplantae</taxon>
        <taxon>Streptophyta</taxon>
        <taxon>Embryophyta</taxon>
        <taxon>Tracheophyta</taxon>
        <taxon>Spermatophyta</taxon>
        <taxon>Magnoliopsida</taxon>
        <taxon>eudicotyledons</taxon>
        <taxon>Gunneridae</taxon>
        <taxon>Pentapetalae</taxon>
        <taxon>rosids</taxon>
        <taxon>fabids</taxon>
        <taxon>Fabales</taxon>
        <taxon>Fabaceae</taxon>
        <taxon>Papilionoideae</taxon>
        <taxon>50 kb inversion clade</taxon>
        <taxon>NPAAA clade</taxon>
        <taxon>Hologalegina</taxon>
        <taxon>IRL clade</taxon>
        <taxon>Trifolieae</taxon>
        <taxon>Trifolium</taxon>
    </lineage>
</organism>
<evidence type="ECO:0000313" key="1">
    <source>
        <dbReference type="EMBL" id="GAU43553.1"/>
    </source>
</evidence>
<dbReference type="OrthoDB" id="427480at2759"/>
<dbReference type="GO" id="GO:0010287">
    <property type="term" value="C:plastoglobule"/>
    <property type="evidence" value="ECO:0007669"/>
    <property type="project" value="TreeGrafter"/>
</dbReference>
<dbReference type="Proteomes" id="UP000242715">
    <property type="component" value="Unassembled WGS sequence"/>
</dbReference>
<dbReference type="GO" id="GO:0005886">
    <property type="term" value="C:plasma membrane"/>
    <property type="evidence" value="ECO:0007669"/>
    <property type="project" value="TreeGrafter"/>
</dbReference>
<accession>A0A2Z6NNI0</accession>
<keyword evidence="2" id="KW-1185">Reference proteome</keyword>
<dbReference type="InterPro" id="IPR051130">
    <property type="entry name" value="Mito_struct-func_regulator"/>
</dbReference>
<name>A0A2Z6NNI0_TRISU</name>
<reference evidence="2" key="1">
    <citation type="journal article" date="2017" name="Front. Plant Sci.">
        <title>Climate Clever Clovers: New Paradigm to Reduce the Environmental Footprint of Ruminants by Breeding Low Methanogenic Forages Utilizing Haplotype Variation.</title>
        <authorList>
            <person name="Kaur P."/>
            <person name="Appels R."/>
            <person name="Bayer P.E."/>
            <person name="Keeble-Gagnere G."/>
            <person name="Wang J."/>
            <person name="Hirakawa H."/>
            <person name="Shirasawa K."/>
            <person name="Vercoe P."/>
            <person name="Stefanova K."/>
            <person name="Durmic Z."/>
            <person name="Nichols P."/>
            <person name="Revell C."/>
            <person name="Isobe S.N."/>
            <person name="Edwards D."/>
            <person name="Erskine W."/>
        </authorList>
    </citation>
    <scope>NUCLEOTIDE SEQUENCE [LARGE SCALE GENOMIC DNA]</scope>
    <source>
        <strain evidence="2">cv. Daliak</strain>
    </source>
</reference>
<dbReference type="PANTHER" id="PTHR43173:SF22">
    <property type="entry name" value="OS07G0227800 PROTEIN"/>
    <property type="match status" value="1"/>
</dbReference>
<dbReference type="EMBL" id="DF973980">
    <property type="protein sequence ID" value="GAU43553.1"/>
    <property type="molecule type" value="Genomic_DNA"/>
</dbReference>
<gene>
    <name evidence="1" type="ORF">TSUD_245180</name>
</gene>
<protein>
    <submittedName>
        <fullName evidence="1">Uncharacterized protein</fullName>
    </submittedName>
</protein>